<dbReference type="Proteomes" id="UP000075683">
    <property type="component" value="Unassembled WGS sequence"/>
</dbReference>
<sequence>MIFRNGYVRFLRHLFHPFIPASERADFLYGSVYKKNFGRTGLPLKKFPLKHSGFSRKKAKRPPAAFR</sequence>
<name>A0A150LD67_9BACI</name>
<organism evidence="1 2">
    <name type="scientific">Caldibacillus debilis</name>
    <dbReference type="NCBI Taxonomy" id="301148"/>
    <lineage>
        <taxon>Bacteria</taxon>
        <taxon>Bacillati</taxon>
        <taxon>Bacillota</taxon>
        <taxon>Bacilli</taxon>
        <taxon>Bacillales</taxon>
        <taxon>Bacillaceae</taxon>
        <taxon>Caldibacillus</taxon>
    </lineage>
</organism>
<gene>
    <name evidence="1" type="ORF">B4135_3468</name>
</gene>
<dbReference type="AlphaFoldDB" id="A0A150LD67"/>
<dbReference type="EMBL" id="LQYT01000119">
    <property type="protein sequence ID" value="KYD10293.1"/>
    <property type="molecule type" value="Genomic_DNA"/>
</dbReference>
<proteinExistence type="predicted"/>
<comment type="caution">
    <text evidence="1">The sequence shown here is derived from an EMBL/GenBank/DDBJ whole genome shotgun (WGS) entry which is preliminary data.</text>
</comment>
<dbReference type="STRING" id="301148.B4135_3468"/>
<protein>
    <submittedName>
        <fullName evidence="1">Uncharacterized protein</fullName>
    </submittedName>
</protein>
<accession>A0A150LD67</accession>
<evidence type="ECO:0000313" key="2">
    <source>
        <dbReference type="Proteomes" id="UP000075683"/>
    </source>
</evidence>
<reference evidence="1 2" key="1">
    <citation type="submission" date="2016-01" db="EMBL/GenBank/DDBJ databases">
        <title>Draft Genome Sequences of Seven Thermophilic Sporeformers Isolated from Foods.</title>
        <authorList>
            <person name="Berendsen E.M."/>
            <person name="Wells-Bennik M.H."/>
            <person name="Krawcyk A.O."/>
            <person name="De Jong A."/>
            <person name="Holsappel S."/>
            <person name="Eijlander R.T."/>
            <person name="Kuipers O.P."/>
        </authorList>
    </citation>
    <scope>NUCLEOTIDE SEQUENCE [LARGE SCALE GENOMIC DNA]</scope>
    <source>
        <strain evidence="1 2">B4135</strain>
    </source>
</reference>
<evidence type="ECO:0000313" key="1">
    <source>
        <dbReference type="EMBL" id="KYD10293.1"/>
    </source>
</evidence>